<dbReference type="Gene3D" id="2.40.30.170">
    <property type="match status" value="1"/>
</dbReference>
<evidence type="ECO:0000313" key="11">
    <source>
        <dbReference type="EMBL" id="ADN60161.1"/>
    </source>
</evidence>
<gene>
    <name evidence="11" type="ordered locus">BC1003_4225</name>
</gene>
<dbReference type="HOGENOM" id="CLU_018816_13_1_4"/>
<evidence type="ECO:0000256" key="2">
    <source>
        <dbReference type="ARBA" id="ARBA00022448"/>
    </source>
</evidence>
<dbReference type="Gene3D" id="6.10.140.730">
    <property type="match status" value="1"/>
</dbReference>
<dbReference type="eggNOG" id="COG5569">
    <property type="taxonomic scope" value="Bacteria"/>
</dbReference>
<dbReference type="GO" id="GO:0030288">
    <property type="term" value="C:outer membrane-bounded periplasmic space"/>
    <property type="evidence" value="ECO:0007669"/>
    <property type="project" value="TreeGrafter"/>
</dbReference>
<dbReference type="SUPFAM" id="SSF111369">
    <property type="entry name" value="HlyD-like secretion proteins"/>
    <property type="match status" value="1"/>
</dbReference>
<evidence type="ECO:0000259" key="8">
    <source>
        <dbReference type="Pfam" id="PF25919"/>
    </source>
</evidence>
<feature type="domain" description="CusB-like beta-barrel" evidence="9">
    <location>
        <begin position="265"/>
        <end position="342"/>
    </location>
</feature>
<proteinExistence type="inferred from homology"/>
<dbReference type="InterPro" id="IPR006143">
    <property type="entry name" value="RND_pump_MFP"/>
</dbReference>
<dbReference type="PANTHER" id="PTHR30097">
    <property type="entry name" value="CATION EFFLUX SYSTEM PROTEIN CUSB"/>
    <property type="match status" value="1"/>
</dbReference>
<feature type="signal peptide" evidence="5">
    <location>
        <begin position="1"/>
        <end position="22"/>
    </location>
</feature>
<dbReference type="InterPro" id="IPR045800">
    <property type="entry name" value="HMBD"/>
</dbReference>
<dbReference type="PANTHER" id="PTHR30097:SF15">
    <property type="entry name" value="CATION EFFLUX SYSTEM PROTEIN CUSB"/>
    <property type="match status" value="1"/>
</dbReference>
<protein>
    <submittedName>
        <fullName evidence="11">Efflux transporter, RND family, MFP subunit</fullName>
    </submittedName>
</protein>
<keyword evidence="2" id="KW-0813">Transport</keyword>
<dbReference type="Gene3D" id="2.40.420.20">
    <property type="match status" value="1"/>
</dbReference>
<accession>E1TEK6</accession>
<evidence type="ECO:0000256" key="4">
    <source>
        <dbReference type="ARBA" id="ARBA00023065"/>
    </source>
</evidence>
<feature type="domain" description="CusB-like barrel-sandwich hybrid" evidence="8">
    <location>
        <begin position="144"/>
        <end position="260"/>
    </location>
</feature>
<evidence type="ECO:0000259" key="7">
    <source>
        <dbReference type="Pfam" id="PF25869"/>
    </source>
</evidence>
<dbReference type="OrthoDB" id="9806939at2"/>
<dbReference type="EMBL" id="CP002218">
    <property type="protein sequence ID" value="ADN60161.1"/>
    <property type="molecule type" value="Genomic_DNA"/>
</dbReference>
<dbReference type="InterPro" id="IPR051909">
    <property type="entry name" value="MFP_Cation_Efflux"/>
</dbReference>
<dbReference type="STRING" id="640512.BC1003_4225"/>
<dbReference type="Pfam" id="PF25869">
    <property type="entry name" value="3HB_CusB"/>
    <property type="match status" value="1"/>
</dbReference>
<dbReference type="eggNOG" id="COG0845">
    <property type="taxonomic scope" value="Bacteria"/>
</dbReference>
<reference evidence="11" key="1">
    <citation type="submission" date="2010-09" db="EMBL/GenBank/DDBJ databases">
        <title>Complete sequence of chromosome2 of Burkholderia sp. CCGE1003.</title>
        <authorList>
            <consortium name="US DOE Joint Genome Institute"/>
            <person name="Lucas S."/>
            <person name="Copeland A."/>
            <person name="Lapidus A."/>
            <person name="Cheng J.-F."/>
            <person name="Bruce D."/>
            <person name="Goodwin L."/>
            <person name="Pitluck S."/>
            <person name="Daligault H."/>
            <person name="Davenport K."/>
            <person name="Detter J.C."/>
            <person name="Han C."/>
            <person name="Tapia R."/>
            <person name="Land M."/>
            <person name="Hauser L."/>
            <person name="Jeffries C."/>
            <person name="Kyrpides N."/>
            <person name="Ivanova N."/>
            <person name="Ovchinnikova G."/>
            <person name="Martinez-Romero E."/>
            <person name="Rogel M.A."/>
            <person name="Auchtung J."/>
            <person name="Tiedje J.M."/>
            <person name="Woyke T."/>
        </authorList>
    </citation>
    <scope>NUCLEOTIDE SEQUENCE</scope>
    <source>
        <strain evidence="11">CCGE1003</strain>
    </source>
</reference>
<keyword evidence="3 5" id="KW-0732">Signal</keyword>
<dbReference type="Gene3D" id="2.40.50.320">
    <property type="entry name" value="Copper binding periplasmic protein CusF"/>
    <property type="match status" value="1"/>
</dbReference>
<dbReference type="Pfam" id="PF25954">
    <property type="entry name" value="Beta-barrel_RND_2"/>
    <property type="match status" value="1"/>
</dbReference>
<evidence type="ECO:0000259" key="6">
    <source>
        <dbReference type="Pfam" id="PF19335"/>
    </source>
</evidence>
<dbReference type="InterPro" id="IPR058792">
    <property type="entry name" value="Beta-barrel_RND_2"/>
</dbReference>
<dbReference type="NCBIfam" id="TIGR01730">
    <property type="entry name" value="RND_mfp"/>
    <property type="match status" value="1"/>
</dbReference>
<comment type="similarity">
    <text evidence="1">Belongs to the membrane fusion protein (MFP) (TC 8.A.1) family.</text>
</comment>
<evidence type="ECO:0000259" key="10">
    <source>
        <dbReference type="Pfam" id="PF25975"/>
    </source>
</evidence>
<dbReference type="InterPro" id="IPR021647">
    <property type="entry name" value="CusF_Ec"/>
</dbReference>
<keyword evidence="4" id="KW-0406">Ion transport</keyword>
<evidence type="ECO:0000256" key="3">
    <source>
        <dbReference type="ARBA" id="ARBA00022729"/>
    </source>
</evidence>
<dbReference type="KEGG" id="bgf:BC1003_4225"/>
<name>E1TEK6_BURSG</name>
<sequence>MQNKQLARAALMVFAAAALLGAGYVAGNRHAPASGPTATAVTDAARDATTAATADKTAPGNGRKVLYWHDPMVPNQHFDKPGKSPFMDMQLEPVYADEGGSNGIRIDPGLQQNLGIRYATVRRQDTTEGFDAVATTQFDESKADVVQSRVTGYIDHLYASAPMQRVAKGAPIASLFVPDWLAPQEEYLALKRAGMDGDMLAASRARMRAMSIPDGLIASLDRTGKAQTHVTLFAPQTGVLTELNVRDGAMVSPGQTLAKVSGLDKLWLVVDVPEALALQVRPGMTVDAVFAGDPSQHFTGHIREILPGISSSSRTLQARLDIDNADLRLTPGMLMRARIGAANKVSRLLVPSEAVITTGKRSLVIVRNADGRSQPVQVTVGNDAGDDTEVSSGLTEGQQVVASGQFLIDSEASLKSVLPRLEGSNGAAPGAAASASATAPATASASSSAAPQIYETTGKVESVTAGDITFSHQPVPALGWGAMTMSFGKPSPTAFPDVKPGETVHFAFRQTDDGYQLTKVEPAGGAK</sequence>
<feature type="domain" description="CzcB-like C-terminal circularly permuted SH3-like" evidence="10">
    <location>
        <begin position="349"/>
        <end position="408"/>
    </location>
</feature>
<dbReference type="FunFam" id="2.40.420.20:FF:000003">
    <property type="entry name" value="Cation efflux system protein cusB"/>
    <property type="match status" value="1"/>
</dbReference>
<dbReference type="Pfam" id="PF25919">
    <property type="entry name" value="BSH_CusB"/>
    <property type="match status" value="1"/>
</dbReference>
<dbReference type="Pfam" id="PF25975">
    <property type="entry name" value="CzcB_C"/>
    <property type="match status" value="1"/>
</dbReference>
<dbReference type="GO" id="GO:0022857">
    <property type="term" value="F:transmembrane transporter activity"/>
    <property type="evidence" value="ECO:0007669"/>
    <property type="project" value="InterPro"/>
</dbReference>
<dbReference type="InterPro" id="IPR058791">
    <property type="entry name" value="3HB_CusB"/>
</dbReference>
<organism evidence="11">
    <name type="scientific">Burkholderia sp. (strain CCGE1003)</name>
    <dbReference type="NCBI Taxonomy" id="640512"/>
    <lineage>
        <taxon>Bacteria</taxon>
        <taxon>Pseudomonadati</taxon>
        <taxon>Pseudomonadota</taxon>
        <taxon>Betaproteobacteria</taxon>
        <taxon>Burkholderiales</taxon>
        <taxon>Burkholderiaceae</taxon>
        <taxon>Burkholderia</taxon>
    </lineage>
</organism>
<dbReference type="Pfam" id="PF19335">
    <property type="entry name" value="HMBD"/>
    <property type="match status" value="1"/>
</dbReference>
<dbReference type="GO" id="GO:0060003">
    <property type="term" value="P:copper ion export"/>
    <property type="evidence" value="ECO:0007669"/>
    <property type="project" value="TreeGrafter"/>
</dbReference>
<dbReference type="GO" id="GO:0016020">
    <property type="term" value="C:membrane"/>
    <property type="evidence" value="ECO:0007669"/>
    <property type="project" value="InterPro"/>
</dbReference>
<dbReference type="InterPro" id="IPR058790">
    <property type="entry name" value="BSH_CusB"/>
</dbReference>
<evidence type="ECO:0000259" key="9">
    <source>
        <dbReference type="Pfam" id="PF25954"/>
    </source>
</evidence>
<evidence type="ECO:0000256" key="5">
    <source>
        <dbReference type="SAM" id="SignalP"/>
    </source>
</evidence>
<feature type="domain" description="CusB-like three alpha-helical bundle" evidence="7">
    <location>
        <begin position="179"/>
        <end position="228"/>
    </location>
</feature>
<feature type="chain" id="PRO_5003152159" evidence="5">
    <location>
        <begin position="23"/>
        <end position="527"/>
    </location>
</feature>
<evidence type="ECO:0000256" key="1">
    <source>
        <dbReference type="ARBA" id="ARBA00009477"/>
    </source>
</evidence>
<dbReference type="AlphaFoldDB" id="E1TEK6"/>
<dbReference type="InterPro" id="IPR042230">
    <property type="entry name" value="CusF_sf"/>
</dbReference>
<feature type="domain" description="Heavy metal binding" evidence="6">
    <location>
        <begin position="67"/>
        <end position="94"/>
    </location>
</feature>
<dbReference type="InterPro" id="IPR058649">
    <property type="entry name" value="CzcB_C"/>
</dbReference>
<dbReference type="GO" id="GO:0015679">
    <property type="term" value="P:plasma membrane copper ion transport"/>
    <property type="evidence" value="ECO:0007669"/>
    <property type="project" value="TreeGrafter"/>
</dbReference>
<dbReference type="GO" id="GO:0046914">
    <property type="term" value="F:transition metal ion binding"/>
    <property type="evidence" value="ECO:0007669"/>
    <property type="project" value="TreeGrafter"/>
</dbReference>
<dbReference type="Pfam" id="PF11604">
    <property type="entry name" value="CusF_Ec"/>
    <property type="match status" value="1"/>
</dbReference>